<organism evidence="2 3">
    <name type="scientific">Breznakia blatticola</name>
    <dbReference type="NCBI Taxonomy" id="1754012"/>
    <lineage>
        <taxon>Bacteria</taxon>
        <taxon>Bacillati</taxon>
        <taxon>Bacillota</taxon>
        <taxon>Erysipelotrichia</taxon>
        <taxon>Erysipelotrichales</taxon>
        <taxon>Erysipelotrichaceae</taxon>
        <taxon>Breznakia</taxon>
    </lineage>
</organism>
<sequence>MAILKKTNKNKKNKRRPNWLLRFTIVIVAVPCLILAFVLLTSMGSSSQPVVGDRFKGQLDPKIEESKLKDIEGLLGYAEAEDVEVNLKSATLRITINTKDETTNEQIAAIVNDAYAKVDSILPIATYFTNKENTKMYDLEIQVYNYLPDEARPTNIHYVLVKNASAESQHTDIVSNAKNQEVADKLKSYPKKGEEIGQ</sequence>
<dbReference type="OrthoDB" id="1770740at2"/>
<keyword evidence="1" id="KW-1133">Transmembrane helix</keyword>
<evidence type="ECO:0000313" key="2">
    <source>
        <dbReference type="EMBL" id="TDW20985.1"/>
    </source>
</evidence>
<accession>A0A4R7ZTI3</accession>
<protein>
    <submittedName>
        <fullName evidence="2">Uncharacterized protein</fullName>
    </submittedName>
</protein>
<reference evidence="2 3" key="1">
    <citation type="submission" date="2019-03" db="EMBL/GenBank/DDBJ databases">
        <title>Genomic Encyclopedia of Type Strains, Phase IV (KMG-IV): sequencing the most valuable type-strain genomes for metagenomic binning, comparative biology and taxonomic classification.</title>
        <authorList>
            <person name="Goeker M."/>
        </authorList>
    </citation>
    <scope>NUCLEOTIDE SEQUENCE [LARGE SCALE GENOMIC DNA]</scope>
    <source>
        <strain evidence="2 3">DSM 28867</strain>
    </source>
</reference>
<keyword evidence="3" id="KW-1185">Reference proteome</keyword>
<keyword evidence="1" id="KW-0472">Membrane</keyword>
<gene>
    <name evidence="2" type="ORF">EDD63_10920</name>
</gene>
<dbReference type="EMBL" id="SODD01000009">
    <property type="protein sequence ID" value="TDW20985.1"/>
    <property type="molecule type" value="Genomic_DNA"/>
</dbReference>
<feature type="transmembrane region" description="Helical" evidence="1">
    <location>
        <begin position="20"/>
        <end position="40"/>
    </location>
</feature>
<dbReference type="RefSeq" id="WP_134168737.1">
    <property type="nucleotide sequence ID" value="NZ_SODD01000009.1"/>
</dbReference>
<dbReference type="Proteomes" id="UP000294743">
    <property type="component" value="Unassembled WGS sequence"/>
</dbReference>
<evidence type="ECO:0000313" key="3">
    <source>
        <dbReference type="Proteomes" id="UP000294743"/>
    </source>
</evidence>
<keyword evidence="1" id="KW-0812">Transmembrane</keyword>
<comment type="caution">
    <text evidence="2">The sequence shown here is derived from an EMBL/GenBank/DDBJ whole genome shotgun (WGS) entry which is preliminary data.</text>
</comment>
<evidence type="ECO:0000256" key="1">
    <source>
        <dbReference type="SAM" id="Phobius"/>
    </source>
</evidence>
<dbReference type="AlphaFoldDB" id="A0A4R7ZTI3"/>
<proteinExistence type="predicted"/>
<name>A0A4R7ZTI3_9FIRM</name>